<dbReference type="InterPro" id="IPR007345">
    <property type="entry name" value="Polysacch_pyruvyl_Trfase"/>
</dbReference>
<dbReference type="GO" id="GO:0016740">
    <property type="term" value="F:transferase activity"/>
    <property type="evidence" value="ECO:0007669"/>
    <property type="project" value="UniProtKB-KW"/>
</dbReference>
<feature type="domain" description="Polysaccharide pyruvyl transferase" evidence="1">
    <location>
        <begin position="76"/>
        <end position="190"/>
    </location>
</feature>
<gene>
    <name evidence="2" type="primary">wcuJ</name>
</gene>
<proteinExistence type="predicted"/>
<dbReference type="Pfam" id="PF04230">
    <property type="entry name" value="PS_pyruv_trans"/>
    <property type="match status" value="1"/>
</dbReference>
<keyword evidence="2" id="KW-0808">Transferase</keyword>
<organism evidence="2">
    <name type="scientific">Klebsiella aerogenes</name>
    <name type="common">Enterobacter aerogenes</name>
    <dbReference type="NCBI Taxonomy" id="548"/>
    <lineage>
        <taxon>Bacteria</taxon>
        <taxon>Pseudomonadati</taxon>
        <taxon>Pseudomonadota</taxon>
        <taxon>Gammaproteobacteria</taxon>
        <taxon>Enterobacterales</taxon>
        <taxon>Enterobacteriaceae</taxon>
        <taxon>Klebsiella/Raoultella group</taxon>
        <taxon>Klebsiella</taxon>
    </lineage>
</organism>
<protein>
    <submittedName>
        <fullName evidence="2">Pyruvyl transferase</fullName>
    </submittedName>
</protein>
<sequence length="336" mass="38653">MKIYYFKDPVGNFGDDLNSWLWDTLIPGYFDSDDTVRLSGIGTIINTSMPMARKWFVFSSGVGYGYPPVNFGDDNWNILCVRGPLSAKILGLDKNKAITDGAALLNTLDEFKPLPENERKGIIFIPHHHALLSGQWELACKLSNIEFVNPQWDSKIVIQKIRHAKMVIADAMHAAIIADAMRVPWVPVITSPQINTFKWLDWTQTINLSYEPKVLGASSFREAYRSRTLSLYGEKYYIDTLSVDDAVEDFYRKRNLKSKKWWRSYKTTTEKMVFSGPNKLLSNLGFDKHFDEPYQANVVKNLMGLKESSGFLSEDKYFYRNIERLLECKESLLKLK</sequence>
<dbReference type="EMBL" id="AB924550">
    <property type="protein sequence ID" value="BAT23235.1"/>
    <property type="molecule type" value="Genomic_DNA"/>
</dbReference>
<reference evidence="2" key="2">
    <citation type="journal article" date="2015" name="Sci. Rep.">
        <title>Genetic analysis of capsular polysaccharide synthesis gene clusters in 79 capsular types of Klebsiella spp.</title>
        <authorList>
            <person name="Pan Y.J."/>
            <person name="Lin T.L."/>
            <person name="Chen C.T."/>
            <person name="Chen Y.Y."/>
            <person name="Hsieh P.F."/>
            <person name="Hsu C.R."/>
            <person name="Wu M.C."/>
            <person name="Wang J.T."/>
        </authorList>
    </citation>
    <scope>NUCLEOTIDE SEQUENCE</scope>
    <source>
        <strain evidence="2">4140</strain>
    </source>
</reference>
<evidence type="ECO:0000313" key="2">
    <source>
        <dbReference type="EMBL" id="BAT23235.1"/>
    </source>
</evidence>
<evidence type="ECO:0000259" key="1">
    <source>
        <dbReference type="Pfam" id="PF04230"/>
    </source>
</evidence>
<name>A0A0P0YQK8_KLEAE</name>
<reference evidence="2" key="1">
    <citation type="submission" date="2014-04" db="EMBL/GenBank/DDBJ databases">
        <authorList>
            <person name="Harrison E."/>
        </authorList>
    </citation>
    <scope>NUCLEOTIDE SEQUENCE</scope>
    <source>
        <strain evidence="2">4140</strain>
    </source>
</reference>
<accession>A0A0P0YQK8</accession>
<dbReference type="AlphaFoldDB" id="A0A0P0YQK8"/>